<accession>A0ABZ2SWH8</accession>
<feature type="compositionally biased region" description="Polar residues" evidence="1">
    <location>
        <begin position="45"/>
        <end position="54"/>
    </location>
</feature>
<keyword evidence="3" id="KW-1185">Reference proteome</keyword>
<gene>
    <name evidence="2" type="ORF">DOK79_001648</name>
</gene>
<organism evidence="2 3">
    <name type="scientific">Candidatus Enterococcus mangumiae</name>
    <dbReference type="NCBI Taxonomy" id="2230878"/>
    <lineage>
        <taxon>Bacteria</taxon>
        <taxon>Bacillati</taxon>
        <taxon>Bacillota</taxon>
        <taxon>Bacilli</taxon>
        <taxon>Lactobacillales</taxon>
        <taxon>Enterococcaceae</taxon>
        <taxon>Enterococcus</taxon>
    </lineage>
</organism>
<dbReference type="EMBL" id="CP147250">
    <property type="protein sequence ID" value="WYJ80095.1"/>
    <property type="molecule type" value="Genomic_DNA"/>
</dbReference>
<sequence length="66" mass="7336">MKKLLIGLGTVIIIVFGGYRLADHLIMGGESYYVQITTDGEKQVDQSSDGQKITSYRDIQKKGTKK</sequence>
<dbReference type="Proteomes" id="UP000664360">
    <property type="component" value="Chromosome"/>
</dbReference>
<proteinExistence type="predicted"/>
<evidence type="ECO:0000256" key="1">
    <source>
        <dbReference type="SAM" id="MobiDB-lite"/>
    </source>
</evidence>
<evidence type="ECO:0000313" key="2">
    <source>
        <dbReference type="EMBL" id="WYJ80095.1"/>
    </source>
</evidence>
<protein>
    <submittedName>
        <fullName evidence="2">Uncharacterized protein</fullName>
    </submittedName>
</protein>
<reference evidence="2 3" key="2">
    <citation type="submission" date="2024-03" db="EMBL/GenBank/DDBJ databases">
        <title>The Genome Sequence of Enterococcus sp. DIV1094.</title>
        <authorList>
            <consortium name="The Broad Institute Genomics Platform"/>
            <consortium name="The Broad Institute Microbial Omics Core"/>
            <consortium name="The Broad Institute Genomic Center for Infectious Diseases"/>
            <person name="Earl A."/>
            <person name="Manson A."/>
            <person name="Gilmore M."/>
            <person name="Schwartman J."/>
            <person name="Shea T."/>
            <person name="Abouelleil A."/>
            <person name="Cao P."/>
            <person name="Chapman S."/>
            <person name="Cusick C."/>
            <person name="Young S."/>
            <person name="Neafsey D."/>
            <person name="Nusbaum C."/>
            <person name="Birren B."/>
        </authorList>
    </citation>
    <scope>NUCLEOTIDE SEQUENCE [LARGE SCALE GENOMIC DNA]</scope>
    <source>
        <strain evidence="2 3">DIV1094</strain>
    </source>
</reference>
<reference evidence="2 3" key="1">
    <citation type="submission" date="2021-03" db="EMBL/GenBank/DDBJ databases">
        <authorList>
            <person name="Gilmore M.S."/>
            <person name="Schwartzman J."/>
            <person name="Van Tyne D."/>
            <person name="Martin M."/>
            <person name="Earl A.M."/>
            <person name="Manson A.L."/>
            <person name="Straub T."/>
            <person name="Salamzade R."/>
            <person name="Saavedra J."/>
            <person name="Lebreton F."/>
            <person name="Prichula J."/>
            <person name="Schaufler K."/>
            <person name="Gaca A."/>
            <person name="Sgardioli B."/>
            <person name="Wagenaar J."/>
            <person name="Strong T."/>
        </authorList>
    </citation>
    <scope>NUCLEOTIDE SEQUENCE [LARGE SCALE GENOMIC DNA]</scope>
    <source>
        <strain evidence="2 3">DIV1094</strain>
    </source>
</reference>
<feature type="region of interest" description="Disordered" evidence="1">
    <location>
        <begin position="41"/>
        <end position="66"/>
    </location>
</feature>
<name>A0ABZ2SWH8_9ENTE</name>
<evidence type="ECO:0000313" key="3">
    <source>
        <dbReference type="Proteomes" id="UP000664360"/>
    </source>
</evidence>